<dbReference type="Pfam" id="PF08447">
    <property type="entry name" value="PAS_3"/>
    <property type="match status" value="1"/>
</dbReference>
<dbReference type="InterPro" id="IPR000014">
    <property type="entry name" value="PAS"/>
</dbReference>
<keyword evidence="6" id="KW-0418">Kinase</keyword>
<dbReference type="InterPro" id="IPR001610">
    <property type="entry name" value="PAC"/>
</dbReference>
<dbReference type="InterPro" id="IPR003594">
    <property type="entry name" value="HATPase_dom"/>
</dbReference>
<keyword evidence="3 9" id="KW-0597">Phosphoprotein</keyword>
<reference evidence="15 16" key="1">
    <citation type="journal article" date="2020" name="Microb. Ecol.">
        <title>Ecogenomics of the Marine Benthic Filamentous Cyanobacterium Adonisia.</title>
        <authorList>
            <person name="Walter J.M."/>
            <person name="Coutinho F.H."/>
            <person name="Leomil L."/>
            <person name="Hargreaves P.I."/>
            <person name="Campeao M.E."/>
            <person name="Vieira V.V."/>
            <person name="Silva B.S."/>
            <person name="Fistarol G.O."/>
            <person name="Salomon P.S."/>
            <person name="Sawabe T."/>
            <person name="Mino S."/>
            <person name="Hosokawa M."/>
            <person name="Miyashita H."/>
            <person name="Maruyama F."/>
            <person name="van Verk M.C."/>
            <person name="Dutilh B.E."/>
            <person name="Thompson C.C."/>
            <person name="Thompson F.L."/>
        </authorList>
    </citation>
    <scope>NUCLEOTIDE SEQUENCE [LARGE SCALE GENOMIC DNA]</scope>
    <source>
        <strain evidence="15 16">CCMR0081</strain>
    </source>
</reference>
<evidence type="ECO:0000256" key="5">
    <source>
        <dbReference type="ARBA" id="ARBA00022741"/>
    </source>
</evidence>
<dbReference type="GO" id="GO:0005524">
    <property type="term" value="F:ATP binding"/>
    <property type="evidence" value="ECO:0007669"/>
    <property type="project" value="UniProtKB-KW"/>
</dbReference>
<dbReference type="InterPro" id="IPR004358">
    <property type="entry name" value="Sig_transdc_His_kin-like_C"/>
</dbReference>
<proteinExistence type="predicted"/>
<gene>
    <name evidence="15" type="ORF">DXZ20_21510</name>
</gene>
<dbReference type="InterPro" id="IPR001789">
    <property type="entry name" value="Sig_transdc_resp-reg_receiver"/>
</dbReference>
<dbReference type="SMART" id="SM00091">
    <property type="entry name" value="PAS"/>
    <property type="match status" value="2"/>
</dbReference>
<evidence type="ECO:0000256" key="10">
    <source>
        <dbReference type="SAM" id="Coils"/>
    </source>
</evidence>
<dbReference type="CDD" id="cd00130">
    <property type="entry name" value="PAS"/>
    <property type="match status" value="2"/>
</dbReference>
<evidence type="ECO:0000256" key="2">
    <source>
        <dbReference type="ARBA" id="ARBA00012438"/>
    </source>
</evidence>
<dbReference type="EC" id="2.7.13.3" evidence="2"/>
<dbReference type="NCBIfam" id="TIGR00229">
    <property type="entry name" value="sensory_box"/>
    <property type="match status" value="2"/>
</dbReference>
<name>A0A6M0RPH8_9CYAN</name>
<dbReference type="Pfam" id="PF02518">
    <property type="entry name" value="HATPase_c"/>
    <property type="match status" value="1"/>
</dbReference>
<feature type="domain" description="PAC" evidence="14">
    <location>
        <begin position="341"/>
        <end position="393"/>
    </location>
</feature>
<keyword evidence="7" id="KW-0067">ATP-binding</keyword>
<dbReference type="CDD" id="cd00156">
    <property type="entry name" value="REC"/>
    <property type="match status" value="2"/>
</dbReference>
<dbReference type="Gene3D" id="3.30.565.10">
    <property type="entry name" value="Histidine kinase-like ATPase, C-terminal domain"/>
    <property type="match status" value="1"/>
</dbReference>
<evidence type="ECO:0000259" key="12">
    <source>
        <dbReference type="PROSITE" id="PS50110"/>
    </source>
</evidence>
<dbReference type="SMART" id="SM00387">
    <property type="entry name" value="HATPase_c"/>
    <property type="match status" value="1"/>
</dbReference>
<comment type="caution">
    <text evidence="15">The sequence shown here is derived from an EMBL/GenBank/DDBJ whole genome shotgun (WGS) entry which is preliminary data.</text>
</comment>
<dbReference type="SUPFAM" id="SSF52172">
    <property type="entry name" value="CheY-like"/>
    <property type="match status" value="2"/>
</dbReference>
<dbReference type="PRINTS" id="PR00344">
    <property type="entry name" value="BCTRLSENSOR"/>
</dbReference>
<dbReference type="PROSITE" id="PS50110">
    <property type="entry name" value="RESPONSE_REGULATORY"/>
    <property type="match status" value="2"/>
</dbReference>
<feature type="domain" description="PAS" evidence="13">
    <location>
        <begin position="147"/>
        <end position="218"/>
    </location>
</feature>
<dbReference type="InterPro" id="IPR036890">
    <property type="entry name" value="HATPase_C_sf"/>
</dbReference>
<dbReference type="InterPro" id="IPR036097">
    <property type="entry name" value="HisK_dim/P_sf"/>
</dbReference>
<dbReference type="Pfam" id="PF00512">
    <property type="entry name" value="HisKA"/>
    <property type="match status" value="1"/>
</dbReference>
<dbReference type="PANTHER" id="PTHR43065">
    <property type="entry name" value="SENSOR HISTIDINE KINASE"/>
    <property type="match status" value="1"/>
</dbReference>
<dbReference type="CDD" id="cd00082">
    <property type="entry name" value="HisKA"/>
    <property type="match status" value="1"/>
</dbReference>
<sequence>MTTHLQVLVVEDVEDDLLLTLRTLRRGGYTLDYVRVETPEEMQLALDHQDWHIVIADYTLPRFSALEALKLLQAQQQDLPFIIVSGTIGEETAVAAMKAGAHDYILKGNLARLVPAVERELREAEERRKRQQAEHALRESEAALRQSQHQYQSLAETSPVGIFRTDAQGNYVYVNRQWCDMTGMTLEQSRQMENHVNALHPDDRDHVLATWQAALKDGIPFRLEFRFQHPDGTSIWVFGQALPERKQGEGIRGYVGTITDISDRKFAQHRVREQAALLDVTTDAILVRAMNGQISFWNKGAETLYGWSAEEALGQDANQLLYADAPDDDEIDQSLIREGSWKGERKQVTQAGQSITVMSRWTLVTDEQGQPNAILTVNTDITQAKQLESRFLRAQRLESIGTLASGIAHDLNNILTPIYGVADLLPMQLPDVDEHIHHEFEILKSSAKRGSEIINQMLLFAKGVEGDRSLLSIRYLIKEIRSFVHKTFPKSIEIAVDVPKNIDSVKGDETQLHQVFMNLFVNARDAMPNGGKLTVSAMNIQLDRAVVSSHLDVEAGPYIVVIVTDTGTGIPPDKLAYIFDPFFSTKQAQGGTGLGLSTVHGIIQSHGGFITVDTEVGRGTQFKVYLPAIEAEERVEAEVLSFPLGQGDGVLVVEDEAPIRDIAQSILESHNYKVIVATDGIDAIAKYTQHQTDIKVVLMDMTMPSLGGATAIQVMQRINPDVKVIAVSGLPSNEQIALSLGENVKAFLPKPYNSADLLKIIPNVLQTDTEPVSKTVET</sequence>
<feature type="domain" description="Histidine kinase" evidence="11">
    <location>
        <begin position="406"/>
        <end position="630"/>
    </location>
</feature>
<dbReference type="InterPro" id="IPR013655">
    <property type="entry name" value="PAS_fold_3"/>
</dbReference>
<dbReference type="InterPro" id="IPR003661">
    <property type="entry name" value="HisK_dim/P_dom"/>
</dbReference>
<keyword evidence="5" id="KW-0547">Nucleotide-binding</keyword>
<dbReference type="Pfam" id="PF00072">
    <property type="entry name" value="Response_reg"/>
    <property type="match status" value="2"/>
</dbReference>
<dbReference type="SMART" id="SM00388">
    <property type="entry name" value="HisKA"/>
    <property type="match status" value="1"/>
</dbReference>
<dbReference type="PROSITE" id="PS50112">
    <property type="entry name" value="PAS"/>
    <property type="match status" value="2"/>
</dbReference>
<dbReference type="Proteomes" id="UP000481033">
    <property type="component" value="Unassembled WGS sequence"/>
</dbReference>
<evidence type="ECO:0000256" key="8">
    <source>
        <dbReference type="ARBA" id="ARBA00023012"/>
    </source>
</evidence>
<feature type="domain" description="Response regulatory" evidence="12">
    <location>
        <begin position="6"/>
        <end position="122"/>
    </location>
</feature>
<feature type="domain" description="Response regulatory" evidence="12">
    <location>
        <begin position="649"/>
        <end position="765"/>
    </location>
</feature>
<dbReference type="GO" id="GO:0006355">
    <property type="term" value="P:regulation of DNA-templated transcription"/>
    <property type="evidence" value="ECO:0007669"/>
    <property type="project" value="InterPro"/>
</dbReference>
<evidence type="ECO:0000259" key="13">
    <source>
        <dbReference type="PROSITE" id="PS50112"/>
    </source>
</evidence>
<evidence type="ECO:0000256" key="3">
    <source>
        <dbReference type="ARBA" id="ARBA00022553"/>
    </source>
</evidence>
<dbReference type="EMBL" id="QXHD01000004">
    <property type="protein sequence ID" value="NEZ58175.1"/>
    <property type="molecule type" value="Genomic_DNA"/>
</dbReference>
<evidence type="ECO:0000256" key="4">
    <source>
        <dbReference type="ARBA" id="ARBA00022679"/>
    </source>
</evidence>
<dbReference type="SUPFAM" id="SSF47384">
    <property type="entry name" value="Homodimeric domain of signal transducing histidine kinase"/>
    <property type="match status" value="1"/>
</dbReference>
<keyword evidence="8" id="KW-0902">Two-component regulatory system</keyword>
<dbReference type="FunFam" id="3.30.450.20:FF:000099">
    <property type="entry name" value="Sensory box sensor histidine kinase"/>
    <property type="match status" value="1"/>
</dbReference>
<evidence type="ECO:0000256" key="7">
    <source>
        <dbReference type="ARBA" id="ARBA00022840"/>
    </source>
</evidence>
<dbReference type="PROSITE" id="PS50109">
    <property type="entry name" value="HIS_KIN"/>
    <property type="match status" value="1"/>
</dbReference>
<keyword evidence="4" id="KW-0808">Transferase</keyword>
<evidence type="ECO:0000259" key="11">
    <source>
        <dbReference type="PROSITE" id="PS50109"/>
    </source>
</evidence>
<dbReference type="Gene3D" id="1.10.287.130">
    <property type="match status" value="1"/>
</dbReference>
<dbReference type="InterPro" id="IPR013767">
    <property type="entry name" value="PAS_fold"/>
</dbReference>
<feature type="coiled-coil region" evidence="10">
    <location>
        <begin position="107"/>
        <end position="157"/>
    </location>
</feature>
<accession>A0A6M0RPH8</accession>
<dbReference type="InterPro" id="IPR035965">
    <property type="entry name" value="PAS-like_dom_sf"/>
</dbReference>
<feature type="domain" description="PAS" evidence="13">
    <location>
        <begin position="270"/>
        <end position="330"/>
    </location>
</feature>
<organism evidence="15 16">
    <name type="scientific">Adonisia turfae CCMR0081</name>
    <dbReference type="NCBI Taxonomy" id="2292702"/>
    <lineage>
        <taxon>Bacteria</taxon>
        <taxon>Bacillati</taxon>
        <taxon>Cyanobacteriota</taxon>
        <taxon>Adonisia</taxon>
        <taxon>Adonisia turfae</taxon>
    </lineage>
</organism>
<dbReference type="Gene3D" id="3.30.450.20">
    <property type="entry name" value="PAS domain"/>
    <property type="match status" value="2"/>
</dbReference>
<keyword evidence="10" id="KW-0175">Coiled coil</keyword>
<dbReference type="InterPro" id="IPR011006">
    <property type="entry name" value="CheY-like_superfamily"/>
</dbReference>
<dbReference type="InterPro" id="IPR000700">
    <property type="entry name" value="PAS-assoc_C"/>
</dbReference>
<dbReference type="PROSITE" id="PS50113">
    <property type="entry name" value="PAC"/>
    <property type="match status" value="2"/>
</dbReference>
<evidence type="ECO:0000313" key="15">
    <source>
        <dbReference type="EMBL" id="NEZ58175.1"/>
    </source>
</evidence>
<dbReference type="SUPFAM" id="SSF55785">
    <property type="entry name" value="PYP-like sensor domain (PAS domain)"/>
    <property type="match status" value="2"/>
</dbReference>
<dbReference type="InterPro" id="IPR005467">
    <property type="entry name" value="His_kinase_dom"/>
</dbReference>
<evidence type="ECO:0000256" key="1">
    <source>
        <dbReference type="ARBA" id="ARBA00000085"/>
    </source>
</evidence>
<dbReference type="GO" id="GO:0000155">
    <property type="term" value="F:phosphorelay sensor kinase activity"/>
    <property type="evidence" value="ECO:0007669"/>
    <property type="project" value="InterPro"/>
</dbReference>
<protein>
    <recommendedName>
        <fullName evidence="2">histidine kinase</fullName>
        <ecNumber evidence="2">2.7.13.3</ecNumber>
    </recommendedName>
</protein>
<dbReference type="SMART" id="SM00448">
    <property type="entry name" value="REC"/>
    <property type="match status" value="2"/>
</dbReference>
<feature type="modified residue" description="4-aspartylphosphate" evidence="9">
    <location>
        <position position="700"/>
    </location>
</feature>
<evidence type="ECO:0000256" key="6">
    <source>
        <dbReference type="ARBA" id="ARBA00022777"/>
    </source>
</evidence>
<comment type="catalytic activity">
    <reaction evidence="1">
        <text>ATP + protein L-histidine = ADP + protein N-phospho-L-histidine.</text>
        <dbReference type="EC" id="2.7.13.3"/>
    </reaction>
</comment>
<dbReference type="AlphaFoldDB" id="A0A6M0RPH8"/>
<dbReference type="PANTHER" id="PTHR43065:SF46">
    <property type="entry name" value="C4-DICARBOXYLATE TRANSPORT SENSOR PROTEIN DCTB"/>
    <property type="match status" value="1"/>
</dbReference>
<dbReference type="Gene3D" id="3.40.50.2300">
    <property type="match status" value="2"/>
</dbReference>
<keyword evidence="16" id="KW-1185">Reference proteome</keyword>
<dbReference type="RefSeq" id="WP_163700542.1">
    <property type="nucleotide sequence ID" value="NZ_QXHD01000004.1"/>
</dbReference>
<dbReference type="SMART" id="SM00086">
    <property type="entry name" value="PAC"/>
    <property type="match status" value="2"/>
</dbReference>
<dbReference type="SUPFAM" id="SSF55874">
    <property type="entry name" value="ATPase domain of HSP90 chaperone/DNA topoisomerase II/histidine kinase"/>
    <property type="match status" value="1"/>
</dbReference>
<evidence type="ECO:0000259" key="14">
    <source>
        <dbReference type="PROSITE" id="PS50113"/>
    </source>
</evidence>
<evidence type="ECO:0000313" key="16">
    <source>
        <dbReference type="Proteomes" id="UP000481033"/>
    </source>
</evidence>
<feature type="modified residue" description="4-aspartylphosphate" evidence="9">
    <location>
        <position position="57"/>
    </location>
</feature>
<evidence type="ECO:0000256" key="9">
    <source>
        <dbReference type="PROSITE-ProRule" id="PRU00169"/>
    </source>
</evidence>
<dbReference type="Pfam" id="PF00989">
    <property type="entry name" value="PAS"/>
    <property type="match status" value="1"/>
</dbReference>
<feature type="domain" description="PAC" evidence="14">
    <location>
        <begin position="221"/>
        <end position="273"/>
    </location>
</feature>